<keyword evidence="4" id="KW-0808">Transferase</keyword>
<dbReference type="PROSITE" id="PS00109">
    <property type="entry name" value="PROTEIN_KINASE_TYR"/>
    <property type="match status" value="1"/>
</dbReference>
<reference evidence="12 13" key="1">
    <citation type="journal article" date="2023" name="Commun. Biol.">
        <title>Genome analysis of Parmales, the sister group of diatoms, reveals the evolutionary specialization of diatoms from phago-mixotrophs to photoautotrophs.</title>
        <authorList>
            <person name="Ban H."/>
            <person name="Sato S."/>
            <person name="Yoshikawa S."/>
            <person name="Yamada K."/>
            <person name="Nakamura Y."/>
            <person name="Ichinomiya M."/>
            <person name="Sato N."/>
            <person name="Blanc-Mathieu R."/>
            <person name="Endo H."/>
            <person name="Kuwata A."/>
            <person name="Ogata H."/>
        </authorList>
    </citation>
    <scope>NUCLEOTIDE SEQUENCE [LARGE SCALE GENOMIC DNA]</scope>
</reference>
<dbReference type="Pfam" id="PF06293">
    <property type="entry name" value="Kdo"/>
    <property type="match status" value="1"/>
</dbReference>
<sequence length="207" mass="22787">MPLFALRYRHPTLDKQLTKSRLRSEVRSMCKARRAGVPVPAVHLLDERRGCVFMERLAGGTVRDRLRGMYQKRKAGASPGEPGEADACKPYERGVAEELARLVVRLHDAGVVHGDLTTSNFMMSGPEAGGGKMHVIDFGLAGTSTSNEDRAVDLYVLERAVATTHPGSGAFVREVMSVYKNESKSGDKVMQRLAEVRARGRKRECFG</sequence>
<dbReference type="PROSITE" id="PS50011">
    <property type="entry name" value="PROTEIN_KINASE_DOM"/>
    <property type="match status" value="1"/>
</dbReference>
<keyword evidence="5" id="KW-0819">tRNA processing</keyword>
<dbReference type="PANTHER" id="PTHR12209">
    <property type="entry name" value="NON-SPECIFIC SERINE/THREONINE PROTEIN KINASE"/>
    <property type="match status" value="1"/>
</dbReference>
<comment type="caution">
    <text evidence="12">The sequence shown here is derived from an EMBL/GenBank/DDBJ whole genome shotgun (WGS) entry which is preliminary data.</text>
</comment>
<keyword evidence="8" id="KW-0067">ATP-binding</keyword>
<feature type="domain" description="Protein kinase" evidence="11">
    <location>
        <begin position="1"/>
        <end position="207"/>
    </location>
</feature>
<comment type="catalytic activity">
    <reaction evidence="10">
        <text>L-seryl-[protein] + ATP = O-phospho-L-seryl-[protein] + ADP + H(+)</text>
        <dbReference type="Rhea" id="RHEA:17989"/>
        <dbReference type="Rhea" id="RHEA-COMP:9863"/>
        <dbReference type="Rhea" id="RHEA-COMP:11604"/>
        <dbReference type="ChEBI" id="CHEBI:15378"/>
        <dbReference type="ChEBI" id="CHEBI:29999"/>
        <dbReference type="ChEBI" id="CHEBI:30616"/>
        <dbReference type="ChEBI" id="CHEBI:83421"/>
        <dbReference type="ChEBI" id="CHEBI:456216"/>
        <dbReference type="EC" id="2.7.11.1"/>
    </reaction>
</comment>
<evidence type="ECO:0000256" key="3">
    <source>
        <dbReference type="ARBA" id="ARBA00022527"/>
    </source>
</evidence>
<evidence type="ECO:0000256" key="10">
    <source>
        <dbReference type="ARBA" id="ARBA00048679"/>
    </source>
</evidence>
<evidence type="ECO:0000313" key="12">
    <source>
        <dbReference type="EMBL" id="GMI21848.1"/>
    </source>
</evidence>
<evidence type="ECO:0000313" key="13">
    <source>
        <dbReference type="Proteomes" id="UP001165060"/>
    </source>
</evidence>
<evidence type="ECO:0000256" key="9">
    <source>
        <dbReference type="ARBA" id="ARBA00047899"/>
    </source>
</evidence>
<comment type="similarity">
    <text evidence="1">Belongs to the protein kinase superfamily. BUD32 family.</text>
</comment>
<dbReference type="Proteomes" id="UP001165060">
    <property type="component" value="Unassembled WGS sequence"/>
</dbReference>
<dbReference type="EC" id="2.7.11.1" evidence="2"/>
<dbReference type="NCBIfam" id="TIGR03724">
    <property type="entry name" value="arch_bud32"/>
    <property type="match status" value="1"/>
</dbReference>
<evidence type="ECO:0000256" key="2">
    <source>
        <dbReference type="ARBA" id="ARBA00012513"/>
    </source>
</evidence>
<evidence type="ECO:0000256" key="6">
    <source>
        <dbReference type="ARBA" id="ARBA00022741"/>
    </source>
</evidence>
<evidence type="ECO:0000256" key="7">
    <source>
        <dbReference type="ARBA" id="ARBA00022777"/>
    </source>
</evidence>
<evidence type="ECO:0000256" key="8">
    <source>
        <dbReference type="ARBA" id="ARBA00022840"/>
    </source>
</evidence>
<dbReference type="InterPro" id="IPR011009">
    <property type="entry name" value="Kinase-like_dom_sf"/>
</dbReference>
<gene>
    <name evidence="12" type="ORF">TeGR_g10693</name>
</gene>
<keyword evidence="3" id="KW-0723">Serine/threonine-protein kinase</keyword>
<proteinExistence type="inferred from homology"/>
<dbReference type="EMBL" id="BRYB01005219">
    <property type="protein sequence ID" value="GMI21848.1"/>
    <property type="molecule type" value="Genomic_DNA"/>
</dbReference>
<evidence type="ECO:0000256" key="1">
    <source>
        <dbReference type="ARBA" id="ARBA00010630"/>
    </source>
</evidence>
<keyword evidence="6" id="KW-0547">Nucleotide-binding</keyword>
<dbReference type="Gene3D" id="1.10.510.10">
    <property type="entry name" value="Transferase(Phosphotransferase) domain 1"/>
    <property type="match status" value="1"/>
</dbReference>
<dbReference type="PANTHER" id="PTHR12209:SF0">
    <property type="entry name" value="EKC_KEOPS COMPLEX SUBUNIT TP53RK"/>
    <property type="match status" value="1"/>
</dbReference>
<dbReference type="InterPro" id="IPR008266">
    <property type="entry name" value="Tyr_kinase_AS"/>
</dbReference>
<protein>
    <recommendedName>
        <fullName evidence="2">non-specific serine/threonine protein kinase</fullName>
        <ecNumber evidence="2">2.7.11.1</ecNumber>
    </recommendedName>
</protein>
<evidence type="ECO:0000256" key="4">
    <source>
        <dbReference type="ARBA" id="ARBA00022679"/>
    </source>
</evidence>
<name>A0ABQ6M902_9STRA</name>
<accession>A0ABQ6M902</accession>
<evidence type="ECO:0000259" key="11">
    <source>
        <dbReference type="PROSITE" id="PS50011"/>
    </source>
</evidence>
<evidence type="ECO:0000256" key="5">
    <source>
        <dbReference type="ARBA" id="ARBA00022694"/>
    </source>
</evidence>
<dbReference type="InterPro" id="IPR022495">
    <property type="entry name" value="Bud32"/>
</dbReference>
<comment type="catalytic activity">
    <reaction evidence="9">
        <text>L-threonyl-[protein] + ATP = O-phospho-L-threonyl-[protein] + ADP + H(+)</text>
        <dbReference type="Rhea" id="RHEA:46608"/>
        <dbReference type="Rhea" id="RHEA-COMP:11060"/>
        <dbReference type="Rhea" id="RHEA-COMP:11605"/>
        <dbReference type="ChEBI" id="CHEBI:15378"/>
        <dbReference type="ChEBI" id="CHEBI:30013"/>
        <dbReference type="ChEBI" id="CHEBI:30616"/>
        <dbReference type="ChEBI" id="CHEBI:61977"/>
        <dbReference type="ChEBI" id="CHEBI:456216"/>
        <dbReference type="EC" id="2.7.11.1"/>
    </reaction>
</comment>
<organism evidence="12 13">
    <name type="scientific">Tetraparma gracilis</name>
    <dbReference type="NCBI Taxonomy" id="2962635"/>
    <lineage>
        <taxon>Eukaryota</taxon>
        <taxon>Sar</taxon>
        <taxon>Stramenopiles</taxon>
        <taxon>Ochrophyta</taxon>
        <taxon>Bolidophyceae</taxon>
        <taxon>Parmales</taxon>
        <taxon>Triparmaceae</taxon>
        <taxon>Tetraparma</taxon>
    </lineage>
</organism>
<keyword evidence="13" id="KW-1185">Reference proteome</keyword>
<keyword evidence="7" id="KW-0418">Kinase</keyword>
<dbReference type="SUPFAM" id="SSF56112">
    <property type="entry name" value="Protein kinase-like (PK-like)"/>
    <property type="match status" value="1"/>
</dbReference>
<dbReference type="Gene3D" id="3.30.200.20">
    <property type="entry name" value="Phosphorylase Kinase, domain 1"/>
    <property type="match status" value="1"/>
</dbReference>
<dbReference type="InterPro" id="IPR000719">
    <property type="entry name" value="Prot_kinase_dom"/>
</dbReference>